<comment type="caution">
    <text evidence="2">The sequence shown here is derived from an EMBL/GenBank/DDBJ whole genome shotgun (WGS) entry which is preliminary data.</text>
</comment>
<evidence type="ECO:0000313" key="3">
    <source>
        <dbReference type="Proteomes" id="UP001266305"/>
    </source>
</evidence>
<sequence>MTEVGEGLDTPLMADTSHGILDRGYKQQRMFKMASVILLQAKGITTVCSQQRRRSIPLWSLTILSVAVWNVDNEQSCSFRSELGLSPADDATGSSAQVRRKSLLSDRTF</sequence>
<gene>
    <name evidence="2" type="ORF">P7K49_024605</name>
</gene>
<reference evidence="2 3" key="1">
    <citation type="submission" date="2023-05" db="EMBL/GenBank/DDBJ databases">
        <title>B98-5 Cell Line De Novo Hybrid Assembly: An Optical Mapping Approach.</title>
        <authorList>
            <person name="Kananen K."/>
            <person name="Auerbach J.A."/>
            <person name="Kautto E."/>
            <person name="Blachly J.S."/>
        </authorList>
    </citation>
    <scope>NUCLEOTIDE SEQUENCE [LARGE SCALE GENOMIC DNA]</scope>
    <source>
        <strain evidence="2">B95-8</strain>
        <tissue evidence="2">Cell line</tissue>
    </source>
</reference>
<proteinExistence type="predicted"/>
<dbReference type="EMBL" id="JASSZA010000011">
    <property type="protein sequence ID" value="KAK2099154.1"/>
    <property type="molecule type" value="Genomic_DNA"/>
</dbReference>
<evidence type="ECO:0000256" key="1">
    <source>
        <dbReference type="SAM" id="MobiDB-lite"/>
    </source>
</evidence>
<accession>A0ABQ9UPZ9</accession>
<feature type="region of interest" description="Disordered" evidence="1">
    <location>
        <begin position="85"/>
        <end position="109"/>
    </location>
</feature>
<protein>
    <submittedName>
        <fullName evidence="2">Uncharacterized protein</fullName>
    </submittedName>
</protein>
<evidence type="ECO:0000313" key="2">
    <source>
        <dbReference type="EMBL" id="KAK2099154.1"/>
    </source>
</evidence>
<keyword evidence="3" id="KW-1185">Reference proteome</keyword>
<name>A0ABQ9UPZ9_SAGOE</name>
<dbReference type="Proteomes" id="UP001266305">
    <property type="component" value="Unassembled WGS sequence"/>
</dbReference>
<organism evidence="2 3">
    <name type="scientific">Saguinus oedipus</name>
    <name type="common">Cotton-top tamarin</name>
    <name type="synonym">Oedipomidas oedipus</name>
    <dbReference type="NCBI Taxonomy" id="9490"/>
    <lineage>
        <taxon>Eukaryota</taxon>
        <taxon>Metazoa</taxon>
        <taxon>Chordata</taxon>
        <taxon>Craniata</taxon>
        <taxon>Vertebrata</taxon>
        <taxon>Euteleostomi</taxon>
        <taxon>Mammalia</taxon>
        <taxon>Eutheria</taxon>
        <taxon>Euarchontoglires</taxon>
        <taxon>Primates</taxon>
        <taxon>Haplorrhini</taxon>
        <taxon>Platyrrhini</taxon>
        <taxon>Cebidae</taxon>
        <taxon>Callitrichinae</taxon>
        <taxon>Saguinus</taxon>
    </lineage>
</organism>